<evidence type="ECO:0000313" key="1">
    <source>
        <dbReference type="EMBL" id="CAG7729665.1"/>
    </source>
</evidence>
<keyword evidence="2" id="KW-1185">Reference proteome</keyword>
<dbReference type="Proteomes" id="UP000708208">
    <property type="component" value="Unassembled WGS sequence"/>
</dbReference>
<dbReference type="AlphaFoldDB" id="A0A8J2P2N3"/>
<gene>
    <name evidence="1" type="ORF">AFUS01_LOCUS18363</name>
</gene>
<protein>
    <submittedName>
        <fullName evidence="1">Uncharacterized protein</fullName>
    </submittedName>
</protein>
<dbReference type="EMBL" id="CAJVCH010182389">
    <property type="protein sequence ID" value="CAG7729665.1"/>
    <property type="molecule type" value="Genomic_DNA"/>
</dbReference>
<comment type="caution">
    <text evidence="1">The sequence shown here is derived from an EMBL/GenBank/DDBJ whole genome shotgun (WGS) entry which is preliminary data.</text>
</comment>
<feature type="non-terminal residue" evidence="1">
    <location>
        <position position="1"/>
    </location>
</feature>
<sequence>MMFTFLIETHCRFNNNKTRSPGHPKRPL</sequence>
<reference evidence="1" key="1">
    <citation type="submission" date="2021-06" db="EMBL/GenBank/DDBJ databases">
        <authorList>
            <person name="Hodson N. C."/>
            <person name="Mongue J. A."/>
            <person name="Jaron S. K."/>
        </authorList>
    </citation>
    <scope>NUCLEOTIDE SEQUENCE</scope>
</reference>
<accession>A0A8J2P2N3</accession>
<evidence type="ECO:0000313" key="2">
    <source>
        <dbReference type="Proteomes" id="UP000708208"/>
    </source>
</evidence>
<name>A0A8J2P2N3_9HEXA</name>
<proteinExistence type="predicted"/>
<organism evidence="1 2">
    <name type="scientific">Allacma fusca</name>
    <dbReference type="NCBI Taxonomy" id="39272"/>
    <lineage>
        <taxon>Eukaryota</taxon>
        <taxon>Metazoa</taxon>
        <taxon>Ecdysozoa</taxon>
        <taxon>Arthropoda</taxon>
        <taxon>Hexapoda</taxon>
        <taxon>Collembola</taxon>
        <taxon>Symphypleona</taxon>
        <taxon>Sminthuridae</taxon>
        <taxon>Allacma</taxon>
    </lineage>
</organism>